<organism evidence="1 3">
    <name type="scientific">Mycolicibacterium conceptionense</name>
    <dbReference type="NCBI Taxonomy" id="451644"/>
    <lineage>
        <taxon>Bacteria</taxon>
        <taxon>Bacillati</taxon>
        <taxon>Actinomycetota</taxon>
        <taxon>Actinomycetes</taxon>
        <taxon>Mycobacteriales</taxon>
        <taxon>Mycobacteriaceae</taxon>
        <taxon>Mycolicibacterium</taxon>
    </lineage>
</organism>
<proteinExistence type="predicted"/>
<dbReference type="Proteomes" id="UP000182227">
    <property type="component" value="Unassembled WGS sequence"/>
</dbReference>
<dbReference type="Proteomes" id="UP000193811">
    <property type="component" value="Unassembled WGS sequence"/>
</dbReference>
<dbReference type="AlphaFoldDB" id="A0A0U1D4P9"/>
<accession>A0A0U1D4P9</accession>
<evidence type="ECO:0000313" key="1">
    <source>
        <dbReference type="EMBL" id="CQD07135.1"/>
    </source>
</evidence>
<name>A0A0U1D4P9_9MYCO</name>
<reference evidence="1 3" key="1">
    <citation type="submission" date="2015-03" db="EMBL/GenBank/DDBJ databases">
        <authorList>
            <person name="Murphy D."/>
        </authorList>
    </citation>
    <scope>NUCLEOTIDE SEQUENCE [LARGE SCALE GENOMIC DNA]</scope>
    <source>
        <strain evidence="1 3">D16</strain>
    </source>
</reference>
<dbReference type="EMBL" id="CTEF01000001">
    <property type="protein sequence ID" value="CQD07135.1"/>
    <property type="molecule type" value="Genomic_DNA"/>
</dbReference>
<dbReference type="GeneID" id="44299574"/>
<dbReference type="RefSeq" id="WP_085142558.1">
    <property type="nucleotide sequence ID" value="NZ_JACKVA010000035.1"/>
</dbReference>
<evidence type="ECO:0000313" key="4">
    <source>
        <dbReference type="Proteomes" id="UP000193811"/>
    </source>
</evidence>
<gene>
    <name evidence="2" type="ORF">AWB98_01180</name>
    <name evidence="1" type="ORF">BN970_01337</name>
</gene>
<dbReference type="EMBL" id="LQOP01000034">
    <property type="protein sequence ID" value="ORV20940.1"/>
    <property type="molecule type" value="Genomic_DNA"/>
</dbReference>
<reference evidence="2 4" key="2">
    <citation type="submission" date="2016-01" db="EMBL/GenBank/DDBJ databases">
        <title>The new phylogeny of the genus Mycobacterium.</title>
        <authorList>
            <person name="Tarcisio F."/>
            <person name="Conor M."/>
            <person name="Antonella G."/>
            <person name="Elisabetta G."/>
            <person name="Giulia F.S."/>
            <person name="Sara T."/>
            <person name="Anna F."/>
            <person name="Clotilde B."/>
            <person name="Roberto B."/>
            <person name="Veronica D.S."/>
            <person name="Fabio R."/>
            <person name="Monica P."/>
            <person name="Olivier J."/>
            <person name="Enrico T."/>
            <person name="Nicola S."/>
        </authorList>
    </citation>
    <scope>NUCLEOTIDE SEQUENCE [LARGE SCALE GENOMIC DNA]</scope>
    <source>
        <strain evidence="2 4">CCUG 50187</strain>
    </source>
</reference>
<evidence type="ECO:0000313" key="2">
    <source>
        <dbReference type="EMBL" id="ORV20940.1"/>
    </source>
</evidence>
<keyword evidence="4" id="KW-1185">Reference proteome</keyword>
<protein>
    <submittedName>
        <fullName evidence="1">Uncharacterized protein</fullName>
    </submittedName>
</protein>
<evidence type="ECO:0000313" key="3">
    <source>
        <dbReference type="Proteomes" id="UP000182227"/>
    </source>
</evidence>
<sequence length="65" mass="7354">MIDQGPPTDEEREMTKGMPPHIAAGFIAARRGGDVRGMYAQEKRLADLSDQLQDLIREKFRRPGE</sequence>